<dbReference type="EMBL" id="CP158299">
    <property type="protein sequence ID" value="XBV86145.1"/>
    <property type="molecule type" value="Genomic_DNA"/>
</dbReference>
<dbReference type="AlphaFoldDB" id="A0AAU7UC71"/>
<gene>
    <name evidence="3" type="ORF">ABOD76_07535</name>
</gene>
<evidence type="ECO:0000259" key="2">
    <source>
        <dbReference type="Pfam" id="PF01370"/>
    </source>
</evidence>
<name>A0AAU7UC71_9DEIO</name>
<dbReference type="KEGG" id="dsc:ABOD76_07535"/>
<dbReference type="Pfam" id="PF01370">
    <property type="entry name" value="Epimerase"/>
    <property type="match status" value="1"/>
</dbReference>
<proteinExistence type="inferred from homology"/>
<dbReference type="RefSeq" id="WP_350244198.1">
    <property type="nucleotide sequence ID" value="NZ_CP158299.1"/>
</dbReference>
<evidence type="ECO:0000313" key="3">
    <source>
        <dbReference type="EMBL" id="XBV86145.1"/>
    </source>
</evidence>
<comment type="similarity">
    <text evidence="1">Belongs to the NAD(P)-dependent epimerase/dehydratase family.</text>
</comment>
<feature type="domain" description="NAD-dependent epimerase/dehydratase" evidence="2">
    <location>
        <begin position="5"/>
        <end position="242"/>
    </location>
</feature>
<organism evidence="3">
    <name type="scientific">Deinococcus sonorensis KR-87</name>
    <dbReference type="NCBI Taxonomy" id="694439"/>
    <lineage>
        <taxon>Bacteria</taxon>
        <taxon>Thermotogati</taxon>
        <taxon>Deinococcota</taxon>
        <taxon>Deinococci</taxon>
        <taxon>Deinococcales</taxon>
        <taxon>Deinococcaceae</taxon>
        <taxon>Deinococcus</taxon>
    </lineage>
</organism>
<dbReference type="Gene3D" id="3.40.50.720">
    <property type="entry name" value="NAD(P)-binding Rossmann-like Domain"/>
    <property type="match status" value="1"/>
</dbReference>
<dbReference type="InterPro" id="IPR001509">
    <property type="entry name" value="Epimerase_deHydtase"/>
</dbReference>
<dbReference type="Gene3D" id="3.90.25.10">
    <property type="entry name" value="UDP-galactose 4-epimerase, domain 1"/>
    <property type="match status" value="1"/>
</dbReference>
<accession>A0AAU7UC71</accession>
<evidence type="ECO:0000256" key="1">
    <source>
        <dbReference type="ARBA" id="ARBA00007637"/>
    </source>
</evidence>
<reference evidence="3" key="1">
    <citation type="submission" date="2024-06" db="EMBL/GenBank/DDBJ databases">
        <title>Draft Genome Sequence of Deinococcus sonorensis Type Strain KR-87, a Biofilm Producing Representative of the Genus Deinococcus.</title>
        <authorList>
            <person name="Boren L.S."/>
            <person name="Grosso R.A."/>
            <person name="Hugenberg-Cox A.N."/>
            <person name="Hill J.T.E."/>
            <person name="Albert C.M."/>
            <person name="Tuohy J.M."/>
        </authorList>
    </citation>
    <scope>NUCLEOTIDE SEQUENCE</scope>
    <source>
        <strain evidence="3">KR-87</strain>
    </source>
</reference>
<dbReference type="SUPFAM" id="SSF51735">
    <property type="entry name" value="NAD(P)-binding Rossmann-fold domains"/>
    <property type="match status" value="1"/>
</dbReference>
<dbReference type="InterPro" id="IPR036291">
    <property type="entry name" value="NAD(P)-bd_dom_sf"/>
</dbReference>
<dbReference type="CDD" id="cd05256">
    <property type="entry name" value="UDP_AE_SDR_e"/>
    <property type="match status" value="1"/>
</dbReference>
<protein>
    <submittedName>
        <fullName evidence="3">SDR family oxidoreductase</fullName>
    </submittedName>
</protein>
<sequence>MARYLVTGGAGFIGSHLVEALVNRGDDVVVFDDLSSGRYENIAHLEGRFRFVRDDLRTLPAVEAAMEGVDFVSHLGALGSVPRSIADPITSHNVNATGTLNVLLAAKQARVKRVVYASSSSVYGDNVALPTVETMPLRPISPYALTKLTGEEYCRIFSLVYGLETVTLRFFNVFGPRQWPNSPYAAVIPKFINAMLEGRAPIINGDGLQSRDFTFVLNNIDANLKALEMPAQQVVGRSFNIACGDQISLVDIVSGLNQILGTNIAPEFGPTRPGDIKHSCANIVAAAQLLNYRPLVRFWEGLEQTVDHYRQLMDTPNIL</sequence>
<dbReference type="PANTHER" id="PTHR43000">
    <property type="entry name" value="DTDP-D-GLUCOSE 4,6-DEHYDRATASE-RELATED"/>
    <property type="match status" value="1"/>
</dbReference>